<dbReference type="AlphaFoldDB" id="A0A9W7E2A8"/>
<dbReference type="Proteomes" id="UP001162640">
    <property type="component" value="Unassembled WGS sequence"/>
</dbReference>
<evidence type="ECO:0000256" key="1">
    <source>
        <dbReference type="SAM" id="Coils"/>
    </source>
</evidence>
<feature type="compositionally biased region" description="Pro residues" evidence="2">
    <location>
        <begin position="252"/>
        <end position="261"/>
    </location>
</feature>
<feature type="compositionally biased region" description="Basic and acidic residues" evidence="2">
    <location>
        <begin position="235"/>
        <end position="251"/>
    </location>
</feature>
<evidence type="ECO:0000313" key="4">
    <source>
        <dbReference type="Proteomes" id="UP001162640"/>
    </source>
</evidence>
<dbReference type="EMBL" id="BLQM01000072">
    <property type="protein sequence ID" value="GMH59578.1"/>
    <property type="molecule type" value="Genomic_DNA"/>
</dbReference>
<reference evidence="4" key="1">
    <citation type="journal article" date="2023" name="Commun. Biol.">
        <title>Genome analysis of Parmales, the sister group of diatoms, reveals the evolutionary specialization of diatoms from phago-mixotrophs to photoautotrophs.</title>
        <authorList>
            <person name="Ban H."/>
            <person name="Sato S."/>
            <person name="Yoshikawa S."/>
            <person name="Yamada K."/>
            <person name="Nakamura Y."/>
            <person name="Ichinomiya M."/>
            <person name="Sato N."/>
            <person name="Blanc-Mathieu R."/>
            <person name="Endo H."/>
            <person name="Kuwata A."/>
            <person name="Ogata H."/>
        </authorList>
    </citation>
    <scope>NUCLEOTIDE SEQUENCE [LARGE SCALE GENOMIC DNA]</scope>
</reference>
<feature type="coiled-coil region" evidence="1">
    <location>
        <begin position="5"/>
        <end position="97"/>
    </location>
</feature>
<sequence>MTESFKEKQNELQRALEGASEYRERNGVLEENIKMLREQLEEYLEMDRFASSDEEDLNSGVENEKVSAENALLKKQIEKKEEEIMGLRDKLEKTETSLGVATGRYMMNSQSHEPTILETQLVETKLALAQARTSRDTIAMKYRSLESSFVSLKLELADTKSREDDQVYLNGVLRDTSSRLKKEKENMESYLKKKELRDGGRDVAGNSGQGKIKWQKALKKLLSVRKEVEEEEKDDEKKIELMREGSVKHDPPPPPPTTIAK</sequence>
<proteinExistence type="predicted"/>
<accession>A0A9W7E2A8</accession>
<name>A0A9W7E2A8_9STRA</name>
<evidence type="ECO:0000256" key="2">
    <source>
        <dbReference type="SAM" id="MobiDB-lite"/>
    </source>
</evidence>
<keyword evidence="1" id="KW-0175">Coiled coil</keyword>
<organism evidence="3 4">
    <name type="scientific">Triparma laevis f. inornata</name>
    <dbReference type="NCBI Taxonomy" id="1714386"/>
    <lineage>
        <taxon>Eukaryota</taxon>
        <taxon>Sar</taxon>
        <taxon>Stramenopiles</taxon>
        <taxon>Ochrophyta</taxon>
        <taxon>Bolidophyceae</taxon>
        <taxon>Parmales</taxon>
        <taxon>Triparmaceae</taxon>
        <taxon>Triparma</taxon>
    </lineage>
</organism>
<gene>
    <name evidence="3" type="ORF">TL16_g02860</name>
</gene>
<protein>
    <submittedName>
        <fullName evidence="3">Uncharacterized protein</fullName>
    </submittedName>
</protein>
<feature type="region of interest" description="Disordered" evidence="2">
    <location>
        <begin position="226"/>
        <end position="261"/>
    </location>
</feature>
<evidence type="ECO:0000313" key="3">
    <source>
        <dbReference type="EMBL" id="GMH59578.1"/>
    </source>
</evidence>
<comment type="caution">
    <text evidence="3">The sequence shown here is derived from an EMBL/GenBank/DDBJ whole genome shotgun (WGS) entry which is preliminary data.</text>
</comment>